<organism evidence="1 2">
    <name type="scientific">Limnothrix redekei LRLZ20PSL1</name>
    <dbReference type="NCBI Taxonomy" id="3112953"/>
    <lineage>
        <taxon>Bacteria</taxon>
        <taxon>Bacillati</taxon>
        <taxon>Cyanobacteriota</taxon>
        <taxon>Cyanophyceae</taxon>
        <taxon>Pseudanabaenales</taxon>
        <taxon>Pseudanabaenaceae</taxon>
        <taxon>Limnothrix</taxon>
    </lineage>
</organism>
<comment type="caution">
    <text evidence="1">The sequence shown here is derived from an EMBL/GenBank/DDBJ whole genome shotgun (WGS) entry which is preliminary data.</text>
</comment>
<dbReference type="EMBL" id="JAZAQF010000086">
    <property type="protein sequence ID" value="MFG3819017.1"/>
    <property type="molecule type" value="Genomic_DNA"/>
</dbReference>
<gene>
    <name evidence="1" type="ORF">VPK24_15350</name>
</gene>
<dbReference type="RefSeq" id="WP_393014685.1">
    <property type="nucleotide sequence ID" value="NZ_JAZAQF010000086.1"/>
</dbReference>
<dbReference type="InterPro" id="IPR021471">
    <property type="entry name" value="DUF3124"/>
</dbReference>
<protein>
    <submittedName>
        <fullName evidence="1">DUF3124 domain-containing protein</fullName>
    </submittedName>
</protein>
<name>A0ABW7CDF5_9CYAN</name>
<keyword evidence="2" id="KW-1185">Reference proteome</keyword>
<proteinExistence type="predicted"/>
<dbReference type="Pfam" id="PF11322">
    <property type="entry name" value="DUF3124"/>
    <property type="match status" value="1"/>
</dbReference>
<evidence type="ECO:0000313" key="1">
    <source>
        <dbReference type="EMBL" id="MFG3819017.1"/>
    </source>
</evidence>
<evidence type="ECO:0000313" key="2">
    <source>
        <dbReference type="Proteomes" id="UP001604335"/>
    </source>
</evidence>
<dbReference type="Proteomes" id="UP001604335">
    <property type="component" value="Unassembled WGS sequence"/>
</dbReference>
<reference evidence="2" key="1">
    <citation type="journal article" date="2024" name="Algal Res.">
        <title>Biochemical, toxicological and genomic investigation of a high-biomass producing Limnothrix strain isolated from Italian shallow drinking water reservoir.</title>
        <authorList>
            <person name="Simonazzi M."/>
            <person name="Shishido T.K."/>
            <person name="Delbaje E."/>
            <person name="Wahlsten M."/>
            <person name="Fewer D.P."/>
            <person name="Sivonen K."/>
            <person name="Pezzolesi L."/>
            <person name="Pistocchi R."/>
        </authorList>
    </citation>
    <scope>NUCLEOTIDE SEQUENCE [LARGE SCALE GENOMIC DNA]</scope>
    <source>
        <strain evidence="2">LRLZ20PSL1</strain>
    </source>
</reference>
<accession>A0ABW7CDF5</accession>
<sequence length="218" mass="23053">MLSIGKIIGNPWFGQAASRIRPTGLMGAVAGLLVGCQAPPSPSLSSSSMPTGSPPVQPLTRITQSGGIAITPDRLAVSTGQVILVPAYSHVYYGDRQDEFLLSVTLSIRNTSLTESIVVRSVRYYDSKGKLIKQYASSALKLPPLASTEFFIPQTDRSGGSSASFVVEWVAEQQQVTAPIVEAIMLSTSFQQGVSFTSPGHVIQELSASPAARSPNSQ</sequence>